<dbReference type="InterPro" id="IPR001611">
    <property type="entry name" value="Leu-rich_rpt"/>
</dbReference>
<dbReference type="AlphaFoldDB" id="A0A1R2CTB8"/>
<evidence type="ECO:0000313" key="2">
    <source>
        <dbReference type="Proteomes" id="UP000187209"/>
    </source>
</evidence>
<keyword evidence="2" id="KW-1185">Reference proteome</keyword>
<dbReference type="InterPro" id="IPR053040">
    <property type="entry name" value="LRR-containing_protein_71"/>
</dbReference>
<dbReference type="Gene3D" id="3.80.10.10">
    <property type="entry name" value="Ribonuclease Inhibitor"/>
    <property type="match status" value="1"/>
</dbReference>
<protein>
    <submittedName>
        <fullName evidence="1">Uncharacterized protein</fullName>
    </submittedName>
</protein>
<evidence type="ECO:0000313" key="1">
    <source>
        <dbReference type="EMBL" id="OMJ92254.1"/>
    </source>
</evidence>
<dbReference type="PROSITE" id="PS51450">
    <property type="entry name" value="LRR"/>
    <property type="match status" value="1"/>
</dbReference>
<dbReference type="SUPFAM" id="SSF52047">
    <property type="entry name" value="RNI-like"/>
    <property type="match status" value="1"/>
</dbReference>
<sequence>MERTWSISCHDNRQLSEISESKFQPSGRFWSDLRNLVHMLNATIHPCFVNIPKQESRFAGISFKFDDFSFAILCKIFFSSPLKQIVFNNCSLSVIQINHLVTLRSLPHFQSLQIDWNPVENPMIFADLLSLDSKLHSLSLKSCNLDNESFSAICESLKTNKTLNFLDLYNNQISDLNKLSEALKENRSLVGLSLCSNDIRDENLSPLIGIIGKIFCTEEDAQEFKRLEKEKAKKKVQEIGPLDMFKGDFTDEIEYNEESKEYFIMKNQVFRQFNLSLNKISNDHYLRLLLGSALKSFRVLITGNPLPESVKSSLGQAFAQNVIV</sequence>
<accession>A0A1R2CTB8</accession>
<dbReference type="OrthoDB" id="429162at2759"/>
<organism evidence="1 2">
    <name type="scientific">Stentor coeruleus</name>
    <dbReference type="NCBI Taxonomy" id="5963"/>
    <lineage>
        <taxon>Eukaryota</taxon>
        <taxon>Sar</taxon>
        <taxon>Alveolata</taxon>
        <taxon>Ciliophora</taxon>
        <taxon>Postciliodesmatophora</taxon>
        <taxon>Heterotrichea</taxon>
        <taxon>Heterotrichida</taxon>
        <taxon>Stentoridae</taxon>
        <taxon>Stentor</taxon>
    </lineage>
</organism>
<reference evidence="1 2" key="1">
    <citation type="submission" date="2016-11" db="EMBL/GenBank/DDBJ databases">
        <title>The macronuclear genome of Stentor coeruleus: a giant cell with tiny introns.</title>
        <authorList>
            <person name="Slabodnick M."/>
            <person name="Ruby J.G."/>
            <person name="Reiff S.B."/>
            <person name="Swart E.C."/>
            <person name="Gosai S."/>
            <person name="Prabakaran S."/>
            <person name="Witkowska E."/>
            <person name="Larue G.E."/>
            <person name="Fisher S."/>
            <person name="Freeman R.M."/>
            <person name="Gunawardena J."/>
            <person name="Chu W."/>
            <person name="Stover N.A."/>
            <person name="Gregory B.D."/>
            <person name="Nowacki M."/>
            <person name="Derisi J."/>
            <person name="Roy S.W."/>
            <person name="Marshall W.F."/>
            <person name="Sood P."/>
        </authorList>
    </citation>
    <scope>NUCLEOTIDE SEQUENCE [LARGE SCALE GENOMIC DNA]</scope>
    <source>
        <strain evidence="1">WM001</strain>
    </source>
</reference>
<dbReference type="EMBL" id="MPUH01000065">
    <property type="protein sequence ID" value="OMJ92254.1"/>
    <property type="molecule type" value="Genomic_DNA"/>
</dbReference>
<proteinExistence type="predicted"/>
<gene>
    <name evidence="1" type="ORF">SteCoe_5024</name>
</gene>
<dbReference type="PANTHER" id="PTHR46984">
    <property type="entry name" value="LEUCINE-RICH REPEAT-CONTAINING PROTEIN 71"/>
    <property type="match status" value="1"/>
</dbReference>
<dbReference type="Proteomes" id="UP000187209">
    <property type="component" value="Unassembled WGS sequence"/>
</dbReference>
<comment type="caution">
    <text evidence="1">The sequence shown here is derived from an EMBL/GenBank/DDBJ whole genome shotgun (WGS) entry which is preliminary data.</text>
</comment>
<dbReference type="PANTHER" id="PTHR46984:SF1">
    <property type="entry name" value="LEUCINE-RICH REPEAT-CONTAINING PROTEIN 71"/>
    <property type="match status" value="1"/>
</dbReference>
<name>A0A1R2CTB8_9CILI</name>
<dbReference type="InterPro" id="IPR032675">
    <property type="entry name" value="LRR_dom_sf"/>
</dbReference>